<name>A0AB39W7L3_9FLAO</name>
<dbReference type="SUPFAM" id="SSF52768">
    <property type="entry name" value="Arginase/deacetylase"/>
    <property type="match status" value="1"/>
</dbReference>
<evidence type="ECO:0000256" key="6">
    <source>
        <dbReference type="ARBA" id="ARBA00022723"/>
    </source>
</evidence>
<dbReference type="GO" id="GO:0006525">
    <property type="term" value="P:arginine metabolic process"/>
    <property type="evidence" value="ECO:0007669"/>
    <property type="project" value="UniProtKB-KW"/>
</dbReference>
<dbReference type="InterPro" id="IPR014033">
    <property type="entry name" value="Arginase"/>
</dbReference>
<proteinExistence type="inferred from homology"/>
<evidence type="ECO:0000256" key="1">
    <source>
        <dbReference type="ARBA" id="ARBA00001936"/>
    </source>
</evidence>
<dbReference type="AlphaFoldDB" id="A0AB39W7L3"/>
<dbReference type="CDD" id="cd09989">
    <property type="entry name" value="Arginase"/>
    <property type="match status" value="1"/>
</dbReference>
<reference evidence="10" key="1">
    <citation type="submission" date="2024-07" db="EMBL/GenBank/DDBJ databases">
        <authorList>
            <person name="Biller S.J."/>
        </authorList>
    </citation>
    <scope>NUCLEOTIDE SEQUENCE</scope>
    <source>
        <strain evidence="10">WC2409</strain>
    </source>
</reference>
<dbReference type="PANTHER" id="PTHR43782">
    <property type="entry name" value="ARGINASE"/>
    <property type="match status" value="1"/>
</dbReference>
<evidence type="ECO:0000256" key="3">
    <source>
        <dbReference type="ARBA" id="ARBA00012168"/>
    </source>
</evidence>
<gene>
    <name evidence="10" type="ORF">AB3G34_04040</name>
</gene>
<keyword evidence="8" id="KW-0464">Manganese</keyword>
<dbReference type="InterPro" id="IPR006035">
    <property type="entry name" value="Ureohydrolase"/>
</dbReference>
<dbReference type="PROSITE" id="PS51409">
    <property type="entry name" value="ARGINASE_2"/>
    <property type="match status" value="1"/>
</dbReference>
<protein>
    <recommendedName>
        <fullName evidence="4">Arginase</fullName>
        <ecNumber evidence="3">3.5.3.1</ecNumber>
    </recommendedName>
</protein>
<evidence type="ECO:0000256" key="9">
    <source>
        <dbReference type="PROSITE-ProRule" id="PRU00742"/>
    </source>
</evidence>
<dbReference type="GO" id="GO:0005829">
    <property type="term" value="C:cytosol"/>
    <property type="evidence" value="ECO:0007669"/>
    <property type="project" value="TreeGrafter"/>
</dbReference>
<evidence type="ECO:0000256" key="2">
    <source>
        <dbReference type="ARBA" id="ARBA00005098"/>
    </source>
</evidence>
<dbReference type="PRINTS" id="PR00116">
    <property type="entry name" value="ARGINASE"/>
</dbReference>
<dbReference type="GO" id="GO:0030145">
    <property type="term" value="F:manganese ion binding"/>
    <property type="evidence" value="ECO:0007669"/>
    <property type="project" value="TreeGrafter"/>
</dbReference>
<dbReference type="GO" id="GO:0004053">
    <property type="term" value="F:arginase activity"/>
    <property type="evidence" value="ECO:0007669"/>
    <property type="project" value="UniProtKB-EC"/>
</dbReference>
<keyword evidence="6" id="KW-0479">Metal-binding</keyword>
<keyword evidence="7 10" id="KW-0378">Hydrolase</keyword>
<dbReference type="RefSeq" id="WP_367752284.1">
    <property type="nucleotide sequence ID" value="NZ_CP165625.1"/>
</dbReference>
<comment type="cofactor">
    <cofactor evidence="1">
        <name>Mn(2+)</name>
        <dbReference type="ChEBI" id="CHEBI:29035"/>
    </cofactor>
</comment>
<evidence type="ECO:0000256" key="4">
    <source>
        <dbReference type="ARBA" id="ARBA00018123"/>
    </source>
</evidence>
<comment type="pathway">
    <text evidence="2">Nitrogen metabolism; urea cycle; L-ornithine and urea from L-arginine: step 1/1.</text>
</comment>
<organism evidence="10">
    <name type="scientific">Flavobacterium sp. WC2409</name>
    <dbReference type="NCBI Taxonomy" id="3234139"/>
    <lineage>
        <taxon>Bacteria</taxon>
        <taxon>Pseudomonadati</taxon>
        <taxon>Bacteroidota</taxon>
        <taxon>Flavobacteriia</taxon>
        <taxon>Flavobacteriales</taxon>
        <taxon>Flavobacteriaceae</taxon>
        <taxon>Flavobacterium</taxon>
    </lineage>
</organism>
<sequence>MERAIKLIKNRSDIGAGTRGSDLGVDAIEIAAINKNSDYFNRFPFEDVKTHNESIYDKNKNDFAKRIEHVVEQCTRVSYAVKHNLEANYFPIVLSGDHSSALGTISGIKAVYPKKTIGVIWIDAHADLHSPYTSPSGNIHGMPLSAALSDDNLDCQINEISSETKKHWEDMKNIGCPGAKIDAGNLIYFGVRDTEEAEEKQIEKLKIRNYMVAEVRYRGLQTCVKEALAKLANCDMIYISFDVDSMDCDMISYGTGTPVSKGFDQYEVIEIINQIVKSKKVVCLEVVEVNPLLDTKGNKMAETAFEVLEQVTETIDLWIA</sequence>
<evidence type="ECO:0000256" key="7">
    <source>
        <dbReference type="ARBA" id="ARBA00022801"/>
    </source>
</evidence>
<dbReference type="InterPro" id="IPR023696">
    <property type="entry name" value="Ureohydrolase_dom_sf"/>
</dbReference>
<dbReference type="EC" id="3.5.3.1" evidence="3"/>
<evidence type="ECO:0000256" key="5">
    <source>
        <dbReference type="ARBA" id="ARBA00022503"/>
    </source>
</evidence>
<keyword evidence="5" id="KW-0056">Arginine metabolism</keyword>
<evidence type="ECO:0000256" key="8">
    <source>
        <dbReference type="ARBA" id="ARBA00023211"/>
    </source>
</evidence>
<dbReference type="EMBL" id="CP165625">
    <property type="protein sequence ID" value="XDU96282.1"/>
    <property type="molecule type" value="Genomic_DNA"/>
</dbReference>
<dbReference type="Pfam" id="PF00491">
    <property type="entry name" value="Arginase"/>
    <property type="match status" value="1"/>
</dbReference>
<dbReference type="PANTHER" id="PTHR43782:SF3">
    <property type="entry name" value="ARGINASE"/>
    <property type="match status" value="1"/>
</dbReference>
<comment type="similarity">
    <text evidence="9">Belongs to the arginase family.</text>
</comment>
<accession>A0AB39W7L3</accession>
<dbReference type="Gene3D" id="3.40.800.10">
    <property type="entry name" value="Ureohydrolase domain"/>
    <property type="match status" value="1"/>
</dbReference>
<evidence type="ECO:0000313" key="10">
    <source>
        <dbReference type="EMBL" id="XDU96282.1"/>
    </source>
</evidence>